<sequence>MFGLHQFTVLVVICYLFGSASSRSCGDGWVERYGRCYHFSRFSTHFFAAMYYCKRIGGALVEIDGSHEYLTVTNLAKAIYFPDFFIGLTDIYSKGVWLKAKSLDFQRYFKWSPGEPSYGDQDCVQVYRFDSKMDNVRCTKNRHFVCEK</sequence>
<name>A0A8B6BSS5_MYTGA</name>
<evidence type="ECO:0000313" key="3">
    <source>
        <dbReference type="EMBL" id="VDH94669.1"/>
    </source>
</evidence>
<gene>
    <name evidence="3" type="ORF">MGAL_10B052298</name>
</gene>
<feature type="signal peptide" evidence="1">
    <location>
        <begin position="1"/>
        <end position="22"/>
    </location>
</feature>
<dbReference type="Gene3D" id="3.10.100.10">
    <property type="entry name" value="Mannose-Binding Protein A, subunit A"/>
    <property type="match status" value="1"/>
</dbReference>
<dbReference type="InterPro" id="IPR001304">
    <property type="entry name" value="C-type_lectin-like"/>
</dbReference>
<protein>
    <recommendedName>
        <fullName evidence="2">C-type lectin domain-containing protein</fullName>
    </recommendedName>
</protein>
<dbReference type="SMART" id="SM00034">
    <property type="entry name" value="CLECT"/>
    <property type="match status" value="1"/>
</dbReference>
<dbReference type="InterPro" id="IPR050111">
    <property type="entry name" value="C-type_lectin/snaclec_domain"/>
</dbReference>
<evidence type="ECO:0000256" key="1">
    <source>
        <dbReference type="SAM" id="SignalP"/>
    </source>
</evidence>
<accession>A0A8B6BSS5</accession>
<dbReference type="OrthoDB" id="6142940at2759"/>
<feature type="domain" description="C-type lectin" evidence="2">
    <location>
        <begin position="32"/>
        <end position="147"/>
    </location>
</feature>
<feature type="chain" id="PRO_5032300666" description="C-type lectin domain-containing protein" evidence="1">
    <location>
        <begin position="23"/>
        <end position="148"/>
    </location>
</feature>
<comment type="caution">
    <text evidence="3">The sequence shown here is derived from an EMBL/GenBank/DDBJ whole genome shotgun (WGS) entry which is preliminary data.</text>
</comment>
<dbReference type="Pfam" id="PF00059">
    <property type="entry name" value="Lectin_C"/>
    <property type="match status" value="1"/>
</dbReference>
<dbReference type="EMBL" id="UYJE01000629">
    <property type="protein sequence ID" value="VDH94669.1"/>
    <property type="molecule type" value="Genomic_DNA"/>
</dbReference>
<dbReference type="InterPro" id="IPR016187">
    <property type="entry name" value="CTDL_fold"/>
</dbReference>
<dbReference type="AlphaFoldDB" id="A0A8B6BSS5"/>
<reference evidence="3" key="1">
    <citation type="submission" date="2018-11" db="EMBL/GenBank/DDBJ databases">
        <authorList>
            <person name="Alioto T."/>
            <person name="Alioto T."/>
        </authorList>
    </citation>
    <scope>NUCLEOTIDE SEQUENCE</scope>
</reference>
<dbReference type="PROSITE" id="PS50041">
    <property type="entry name" value="C_TYPE_LECTIN_2"/>
    <property type="match status" value="1"/>
</dbReference>
<evidence type="ECO:0000259" key="2">
    <source>
        <dbReference type="PROSITE" id="PS50041"/>
    </source>
</evidence>
<organism evidence="3 4">
    <name type="scientific">Mytilus galloprovincialis</name>
    <name type="common">Mediterranean mussel</name>
    <dbReference type="NCBI Taxonomy" id="29158"/>
    <lineage>
        <taxon>Eukaryota</taxon>
        <taxon>Metazoa</taxon>
        <taxon>Spiralia</taxon>
        <taxon>Lophotrochozoa</taxon>
        <taxon>Mollusca</taxon>
        <taxon>Bivalvia</taxon>
        <taxon>Autobranchia</taxon>
        <taxon>Pteriomorphia</taxon>
        <taxon>Mytilida</taxon>
        <taxon>Mytiloidea</taxon>
        <taxon>Mytilidae</taxon>
        <taxon>Mytilinae</taxon>
        <taxon>Mytilus</taxon>
    </lineage>
</organism>
<dbReference type="SUPFAM" id="SSF56436">
    <property type="entry name" value="C-type lectin-like"/>
    <property type="match status" value="1"/>
</dbReference>
<evidence type="ECO:0000313" key="4">
    <source>
        <dbReference type="Proteomes" id="UP000596742"/>
    </source>
</evidence>
<proteinExistence type="predicted"/>
<keyword evidence="4" id="KW-1185">Reference proteome</keyword>
<keyword evidence="1" id="KW-0732">Signal</keyword>
<dbReference type="Proteomes" id="UP000596742">
    <property type="component" value="Unassembled WGS sequence"/>
</dbReference>
<dbReference type="PANTHER" id="PTHR22803">
    <property type="entry name" value="MANNOSE, PHOSPHOLIPASE, LECTIN RECEPTOR RELATED"/>
    <property type="match status" value="1"/>
</dbReference>
<dbReference type="InterPro" id="IPR016186">
    <property type="entry name" value="C-type_lectin-like/link_sf"/>
</dbReference>
<dbReference type="CDD" id="cd00037">
    <property type="entry name" value="CLECT"/>
    <property type="match status" value="1"/>
</dbReference>